<dbReference type="Pfam" id="PF03036">
    <property type="entry name" value="Perilipin"/>
    <property type="match status" value="1"/>
</dbReference>
<reference evidence="4 5" key="1">
    <citation type="submission" date="2015-07" db="EMBL/GenBank/DDBJ databases">
        <title>The genome of Habropoda laboriosa.</title>
        <authorList>
            <person name="Pan H."/>
            <person name="Kapheim K."/>
        </authorList>
    </citation>
    <scope>NUCLEOTIDE SEQUENCE [LARGE SCALE GENOMIC DNA]</scope>
    <source>
        <strain evidence="4">0110345459</strain>
    </source>
</reference>
<dbReference type="InterPro" id="IPR004279">
    <property type="entry name" value="Perilipin"/>
</dbReference>
<dbReference type="GO" id="GO:0019915">
    <property type="term" value="P:lipid storage"/>
    <property type="evidence" value="ECO:0007669"/>
    <property type="project" value="TreeGrafter"/>
</dbReference>
<dbReference type="PANTHER" id="PTHR14024">
    <property type="entry name" value="PERILIPIN"/>
    <property type="match status" value="1"/>
</dbReference>
<name>A0A0L7QPV5_9HYME</name>
<evidence type="ECO:0000313" key="5">
    <source>
        <dbReference type="Proteomes" id="UP000053825"/>
    </source>
</evidence>
<dbReference type="AlphaFoldDB" id="A0A0L7QPV5"/>
<evidence type="ECO:0000313" key="4">
    <source>
        <dbReference type="EMBL" id="KOC60589.1"/>
    </source>
</evidence>
<evidence type="ECO:0000256" key="2">
    <source>
        <dbReference type="ARBA" id="ARBA00006311"/>
    </source>
</evidence>
<sequence length="387" mass="42779">MARANVNRCYSDLPRFESVARISSFPIVENSIHIAGNVYDRIKRSNLLISWSLCTAEQSFAIATASAIPAIYALNGPIMTIDQLLCKGIDIVEERVPAVHLPPHLVYCNAREYVSNKIVMPVLMRAGSVKQIGNHAANAAVDRLDGALTVADQYVDHYLPADPADKMIDEVTPAESVSKTTRTIKHGARLSRKLQKRLTRRTLAEARALREQGTECIHVLLYVVELLATDPKAAYQKAKELWATLSLPEPENQARPASLEQLFVLLTRECARRIVHLVNGTAELATKAPRNLGKVLVKVSHQLLTVADATLKMLPIIGKTDAAKEQISVIRSTIHRLNLSTNHLLEQFAAFLAGRPRVSKVTYVQSHQLNHNNHMSISSNPPINGIE</sequence>
<keyword evidence="5" id="KW-1185">Reference proteome</keyword>
<accession>A0A0L7QPV5</accession>
<evidence type="ECO:0000256" key="3">
    <source>
        <dbReference type="ARBA" id="ARBA00022677"/>
    </source>
</evidence>
<dbReference type="EMBL" id="KQ414807">
    <property type="protein sequence ID" value="KOC60589.1"/>
    <property type="molecule type" value="Genomic_DNA"/>
</dbReference>
<dbReference type="OrthoDB" id="376826at2759"/>
<dbReference type="PANTHER" id="PTHR14024:SF49">
    <property type="entry name" value="LIPID STORAGE DROPLETS SURFACE-BINDING PROTEIN 1"/>
    <property type="match status" value="1"/>
</dbReference>
<dbReference type="GO" id="GO:0010890">
    <property type="term" value="P:positive regulation of triglyceride storage"/>
    <property type="evidence" value="ECO:0007669"/>
    <property type="project" value="TreeGrafter"/>
</dbReference>
<proteinExistence type="inferred from homology"/>
<organism evidence="4 5">
    <name type="scientific">Habropoda laboriosa</name>
    <dbReference type="NCBI Taxonomy" id="597456"/>
    <lineage>
        <taxon>Eukaryota</taxon>
        <taxon>Metazoa</taxon>
        <taxon>Ecdysozoa</taxon>
        <taxon>Arthropoda</taxon>
        <taxon>Hexapoda</taxon>
        <taxon>Insecta</taxon>
        <taxon>Pterygota</taxon>
        <taxon>Neoptera</taxon>
        <taxon>Endopterygota</taxon>
        <taxon>Hymenoptera</taxon>
        <taxon>Apocrita</taxon>
        <taxon>Aculeata</taxon>
        <taxon>Apoidea</taxon>
        <taxon>Anthophila</taxon>
        <taxon>Apidae</taxon>
        <taxon>Habropoda</taxon>
    </lineage>
</organism>
<evidence type="ECO:0000256" key="1">
    <source>
        <dbReference type="ARBA" id="ARBA00004502"/>
    </source>
</evidence>
<gene>
    <name evidence="4" type="ORF">WH47_08048</name>
</gene>
<comment type="subcellular location">
    <subcellularLocation>
        <location evidence="1">Lipid droplet</location>
    </subcellularLocation>
</comment>
<dbReference type="STRING" id="597456.A0A0L7QPV5"/>
<dbReference type="GO" id="GO:0005829">
    <property type="term" value="C:cytosol"/>
    <property type="evidence" value="ECO:0007669"/>
    <property type="project" value="TreeGrafter"/>
</dbReference>
<dbReference type="GO" id="GO:0005811">
    <property type="term" value="C:lipid droplet"/>
    <property type="evidence" value="ECO:0007669"/>
    <property type="project" value="UniProtKB-SubCell"/>
</dbReference>
<dbReference type="Proteomes" id="UP000053825">
    <property type="component" value="Unassembled WGS sequence"/>
</dbReference>
<keyword evidence="3" id="KW-0551">Lipid droplet</keyword>
<comment type="similarity">
    <text evidence="2">Belongs to the perilipin family.</text>
</comment>
<protein>
    <submittedName>
        <fullName evidence="4">Lipid storage droplets surface-binding protein 1</fullName>
    </submittedName>
</protein>